<proteinExistence type="predicted"/>
<name>A0ACB9ELD0_ARCLA</name>
<gene>
    <name evidence="1" type="ORF">L6452_07263</name>
</gene>
<comment type="caution">
    <text evidence="1">The sequence shown here is derived from an EMBL/GenBank/DDBJ whole genome shotgun (WGS) entry which is preliminary data.</text>
</comment>
<evidence type="ECO:0000313" key="2">
    <source>
        <dbReference type="Proteomes" id="UP001055879"/>
    </source>
</evidence>
<dbReference type="EMBL" id="CM042048">
    <property type="protein sequence ID" value="KAI3759440.1"/>
    <property type="molecule type" value="Genomic_DNA"/>
</dbReference>
<sequence>MASLVYAPALLLLLFFLIKFYYFVFTRPPSTKKNLPPSPPKLPVIGNLHQIGPLLHHSLASLSQYHGGGPLLLIHLGSVPTLVVSSAEAAREIMKTHDLIFANRPDVKIWRRLLYNLKEVSVAPYGDYWRQVKSIMVLHLLNHKRVQSHNEVRDEEMGIVVRKIKKCCENGEVVVDLSDLFVTLTNDVVCRVTFGRKYSEGESGRKFKKMLKEFFELLGGLNLEDCVPVLAWVDRLRGVNANVERIAREVDEFLEGVVEERLRKRSTDGGGGREDFVDILLKIQRDDSIGVHLDRVAMKALLLDAYTAGTDTTATVLEWAFTELLKHPRVFKKVEDEVRTVLKGKQHIDQDDIDNMKYMKAMFKETLRVHPPIPTLVPRVASQDVKVMGYDVMKGTRVIINAWAIARDPKVWDEPEEFRPERFLESSIDFKGLDFDLIPFGAGRRGCPGIGFAMATNENVMANLLHKFNWKLPNGGKAQDLDMNEKPGLAIRKKYPLLASATPFSS</sequence>
<dbReference type="Proteomes" id="UP001055879">
    <property type="component" value="Linkage Group LG02"/>
</dbReference>
<evidence type="ECO:0000313" key="1">
    <source>
        <dbReference type="EMBL" id="KAI3759440.1"/>
    </source>
</evidence>
<organism evidence="1 2">
    <name type="scientific">Arctium lappa</name>
    <name type="common">Greater burdock</name>
    <name type="synonym">Lappa major</name>
    <dbReference type="NCBI Taxonomy" id="4217"/>
    <lineage>
        <taxon>Eukaryota</taxon>
        <taxon>Viridiplantae</taxon>
        <taxon>Streptophyta</taxon>
        <taxon>Embryophyta</taxon>
        <taxon>Tracheophyta</taxon>
        <taxon>Spermatophyta</taxon>
        <taxon>Magnoliopsida</taxon>
        <taxon>eudicotyledons</taxon>
        <taxon>Gunneridae</taxon>
        <taxon>Pentapetalae</taxon>
        <taxon>asterids</taxon>
        <taxon>campanulids</taxon>
        <taxon>Asterales</taxon>
        <taxon>Asteraceae</taxon>
        <taxon>Carduoideae</taxon>
        <taxon>Cardueae</taxon>
        <taxon>Arctiinae</taxon>
        <taxon>Arctium</taxon>
    </lineage>
</organism>
<accession>A0ACB9ELD0</accession>
<reference evidence="1 2" key="2">
    <citation type="journal article" date="2022" name="Mol. Ecol. Resour.">
        <title>The genomes of chicory, endive, great burdock and yacon provide insights into Asteraceae paleo-polyploidization history and plant inulin production.</title>
        <authorList>
            <person name="Fan W."/>
            <person name="Wang S."/>
            <person name="Wang H."/>
            <person name="Wang A."/>
            <person name="Jiang F."/>
            <person name="Liu H."/>
            <person name="Zhao H."/>
            <person name="Xu D."/>
            <person name="Zhang Y."/>
        </authorList>
    </citation>
    <scope>NUCLEOTIDE SEQUENCE [LARGE SCALE GENOMIC DNA]</scope>
    <source>
        <strain evidence="2">cv. Niubang</strain>
    </source>
</reference>
<keyword evidence="2" id="KW-1185">Reference proteome</keyword>
<reference evidence="2" key="1">
    <citation type="journal article" date="2022" name="Mol. Ecol. Resour.">
        <title>The genomes of chicory, endive, great burdock and yacon provide insights into Asteraceae palaeo-polyploidization history and plant inulin production.</title>
        <authorList>
            <person name="Fan W."/>
            <person name="Wang S."/>
            <person name="Wang H."/>
            <person name="Wang A."/>
            <person name="Jiang F."/>
            <person name="Liu H."/>
            <person name="Zhao H."/>
            <person name="Xu D."/>
            <person name="Zhang Y."/>
        </authorList>
    </citation>
    <scope>NUCLEOTIDE SEQUENCE [LARGE SCALE GENOMIC DNA]</scope>
    <source>
        <strain evidence="2">cv. Niubang</strain>
    </source>
</reference>
<protein>
    <submittedName>
        <fullName evidence="1">Uncharacterized protein</fullName>
    </submittedName>
</protein>